<proteinExistence type="predicted"/>
<evidence type="ECO:0000313" key="7">
    <source>
        <dbReference type="Proteomes" id="UP000229897"/>
    </source>
</evidence>
<dbReference type="EMBL" id="CP024608">
    <property type="protein sequence ID" value="ATQ77225.1"/>
    <property type="molecule type" value="Genomic_DNA"/>
</dbReference>
<keyword evidence="2" id="KW-0238">DNA-binding</keyword>
<evidence type="ECO:0000256" key="4">
    <source>
        <dbReference type="SAM" id="Coils"/>
    </source>
</evidence>
<dbReference type="Proteomes" id="UP000229897">
    <property type="component" value="Chromosome"/>
</dbReference>
<dbReference type="KEGG" id="mass:CR152_23925"/>
<reference evidence="6" key="1">
    <citation type="submission" date="2017-10" db="EMBL/GenBank/DDBJ databases">
        <title>Massilia psychrophilum sp. nov., a novel purple-pigmented bacterium isolated from Tianshan glacier, Xinjiang Municipality, China.</title>
        <authorList>
            <person name="Wang H."/>
        </authorList>
    </citation>
    <scope>NUCLEOTIDE SEQUENCE [LARGE SCALE GENOMIC DNA]</scope>
    <source>
        <strain evidence="6">B2</strain>
    </source>
</reference>
<dbReference type="InterPro" id="IPR009061">
    <property type="entry name" value="DNA-bd_dom_put_sf"/>
</dbReference>
<evidence type="ECO:0000256" key="3">
    <source>
        <dbReference type="ARBA" id="ARBA00023163"/>
    </source>
</evidence>
<dbReference type="GO" id="GO:0003677">
    <property type="term" value="F:DNA binding"/>
    <property type="evidence" value="ECO:0007669"/>
    <property type="project" value="UniProtKB-KW"/>
</dbReference>
<evidence type="ECO:0000313" key="6">
    <source>
        <dbReference type="EMBL" id="ATQ77225.1"/>
    </source>
</evidence>
<keyword evidence="1" id="KW-0805">Transcription regulation</keyword>
<dbReference type="SUPFAM" id="SSF46955">
    <property type="entry name" value="Putative DNA-binding domain"/>
    <property type="match status" value="1"/>
</dbReference>
<gene>
    <name evidence="6" type="ORF">CR152_23925</name>
</gene>
<dbReference type="Gene3D" id="1.10.1660.10">
    <property type="match status" value="1"/>
</dbReference>
<dbReference type="PROSITE" id="PS50937">
    <property type="entry name" value="HTH_MERR_2"/>
    <property type="match status" value="1"/>
</dbReference>
<name>A0A2D2DQG0_9BURK</name>
<dbReference type="InterPro" id="IPR047057">
    <property type="entry name" value="MerR_fam"/>
</dbReference>
<keyword evidence="7" id="KW-1185">Reference proteome</keyword>
<dbReference type="GO" id="GO:0003700">
    <property type="term" value="F:DNA-binding transcription factor activity"/>
    <property type="evidence" value="ECO:0007669"/>
    <property type="project" value="InterPro"/>
</dbReference>
<dbReference type="PANTHER" id="PTHR30204:SF94">
    <property type="entry name" value="HEAVY METAL-DEPENDENT TRANSCRIPTIONAL REGULATOR HI_0293-RELATED"/>
    <property type="match status" value="1"/>
</dbReference>
<accession>A0A2D2DQG0</accession>
<feature type="coiled-coil region" evidence="4">
    <location>
        <begin position="82"/>
        <end position="116"/>
    </location>
</feature>
<sequence length="129" mass="14778">MLIGELAKRTLCSVRVIRHYEQCGLLLSKRSGNGYRQFDEAAVEHVLRIRVLLRNGFTVDEIRPVTSMLDARPKKLICADVIRLYQSKVDEIEQRIAELTEVRDRAKQRLHVIVEQRNQGGPFGPDGPL</sequence>
<keyword evidence="4" id="KW-0175">Coiled coil</keyword>
<dbReference type="PANTHER" id="PTHR30204">
    <property type="entry name" value="REDOX-CYCLING DRUG-SENSING TRANSCRIPTIONAL ACTIVATOR SOXR"/>
    <property type="match status" value="1"/>
</dbReference>
<dbReference type="RefSeq" id="WP_099879205.1">
    <property type="nucleotide sequence ID" value="NZ_CP024608.1"/>
</dbReference>
<feature type="domain" description="HTH merR-type" evidence="5">
    <location>
        <begin position="1"/>
        <end position="68"/>
    </location>
</feature>
<dbReference type="InterPro" id="IPR000551">
    <property type="entry name" value="MerR-type_HTH_dom"/>
</dbReference>
<organism evidence="6 7">
    <name type="scientific">Massilia violaceinigra</name>
    <dbReference type="NCBI Taxonomy" id="2045208"/>
    <lineage>
        <taxon>Bacteria</taxon>
        <taxon>Pseudomonadati</taxon>
        <taxon>Pseudomonadota</taxon>
        <taxon>Betaproteobacteria</taxon>
        <taxon>Burkholderiales</taxon>
        <taxon>Oxalobacteraceae</taxon>
        <taxon>Telluria group</taxon>
        <taxon>Massilia</taxon>
    </lineage>
</organism>
<dbReference type="PRINTS" id="PR00040">
    <property type="entry name" value="HTHMERR"/>
</dbReference>
<keyword evidence="3" id="KW-0804">Transcription</keyword>
<protein>
    <submittedName>
        <fullName evidence="6">MerR family transcriptional regulator</fullName>
    </submittedName>
</protein>
<dbReference type="AlphaFoldDB" id="A0A2D2DQG0"/>
<evidence type="ECO:0000256" key="2">
    <source>
        <dbReference type="ARBA" id="ARBA00023125"/>
    </source>
</evidence>
<evidence type="ECO:0000259" key="5">
    <source>
        <dbReference type="PROSITE" id="PS50937"/>
    </source>
</evidence>
<dbReference type="Pfam" id="PF13411">
    <property type="entry name" value="MerR_1"/>
    <property type="match status" value="1"/>
</dbReference>
<dbReference type="SMART" id="SM00422">
    <property type="entry name" value="HTH_MERR"/>
    <property type="match status" value="1"/>
</dbReference>
<evidence type="ECO:0000256" key="1">
    <source>
        <dbReference type="ARBA" id="ARBA00023015"/>
    </source>
</evidence>